<name>A0A5E4YWZ7_9BURK</name>
<proteinExistence type="predicted"/>
<evidence type="ECO:0000313" key="1">
    <source>
        <dbReference type="EMBL" id="VVE52927.1"/>
    </source>
</evidence>
<evidence type="ECO:0000313" key="2">
    <source>
        <dbReference type="Proteomes" id="UP000382577"/>
    </source>
</evidence>
<accession>A0A5E4YWZ7</accession>
<dbReference type="EMBL" id="CABPRW010000018">
    <property type="protein sequence ID" value="VVE52927.1"/>
    <property type="molecule type" value="Genomic_DNA"/>
</dbReference>
<organism evidence="1 2">
    <name type="scientific">Pandoraea fibrosis</name>
    <dbReference type="NCBI Taxonomy" id="1891094"/>
    <lineage>
        <taxon>Bacteria</taxon>
        <taxon>Pseudomonadati</taxon>
        <taxon>Pseudomonadota</taxon>
        <taxon>Betaproteobacteria</taxon>
        <taxon>Burkholderiales</taxon>
        <taxon>Burkholderiaceae</taxon>
        <taxon>Pandoraea</taxon>
    </lineage>
</organism>
<protein>
    <submittedName>
        <fullName evidence="1">Uncharacterized protein</fullName>
    </submittedName>
</protein>
<gene>
    <name evidence="1" type="ORF">PFI31113_04791</name>
</gene>
<dbReference type="AlphaFoldDB" id="A0A5E4YWZ7"/>
<reference evidence="1 2" key="1">
    <citation type="submission" date="2019-08" db="EMBL/GenBank/DDBJ databases">
        <authorList>
            <person name="Peeters C."/>
        </authorList>
    </citation>
    <scope>NUCLEOTIDE SEQUENCE [LARGE SCALE GENOMIC DNA]</scope>
    <source>
        <strain evidence="1 2">LMG 31113</strain>
    </source>
</reference>
<dbReference type="Proteomes" id="UP000382577">
    <property type="component" value="Unassembled WGS sequence"/>
</dbReference>
<sequence length="85" mass="9139">MGLRYRPQAVVIKYAKQLRNHRATGLPQVCHGLRVAKSAWRAFYNVLSGMPRPIQSRAGNSVLRVPADGSAASTIPATVRASAAP</sequence>